<dbReference type="PANTHER" id="PTHR43320:SF2">
    <property type="entry name" value="2-DEHYDRO-3-DEOXYGLUCONOKINASE_2-DEHYDRO-3-DEOXYGALACTONOKINASE"/>
    <property type="match status" value="1"/>
</dbReference>
<dbReference type="InterPro" id="IPR011611">
    <property type="entry name" value="PfkB_dom"/>
</dbReference>
<keyword evidence="2 5" id="KW-0808">Transferase</keyword>
<dbReference type="Pfam" id="PF00294">
    <property type="entry name" value="PfkB"/>
    <property type="match status" value="1"/>
</dbReference>
<evidence type="ECO:0000259" key="4">
    <source>
        <dbReference type="Pfam" id="PF00294"/>
    </source>
</evidence>
<dbReference type="AlphaFoldDB" id="A0A2N9B7X9"/>
<dbReference type="GO" id="GO:0008673">
    <property type="term" value="F:2-dehydro-3-deoxygluconokinase activity"/>
    <property type="evidence" value="ECO:0007669"/>
    <property type="project" value="UniProtKB-EC"/>
</dbReference>
<dbReference type="PANTHER" id="PTHR43320">
    <property type="entry name" value="SUGAR KINASE"/>
    <property type="match status" value="1"/>
</dbReference>
<evidence type="ECO:0000256" key="2">
    <source>
        <dbReference type="ARBA" id="ARBA00022679"/>
    </source>
</evidence>
<dbReference type="Gene3D" id="3.40.1190.20">
    <property type="match status" value="1"/>
</dbReference>
<dbReference type="EC" id="2.7.1.45" evidence="5"/>
<dbReference type="EMBL" id="LT963352">
    <property type="protein sequence ID" value="SOR79438.1"/>
    <property type="molecule type" value="Genomic_DNA"/>
</dbReference>
<reference evidence="6" key="1">
    <citation type="submission" date="2017-11" db="EMBL/GenBank/DDBJ databases">
        <authorList>
            <person name="Wibberg D."/>
        </authorList>
    </citation>
    <scope>NUCLEOTIDE SEQUENCE [LARGE SCALE GENOMIC DNA]</scope>
</reference>
<keyword evidence="6" id="KW-1185">Reference proteome</keyword>
<feature type="domain" description="Carbohydrate kinase PfkB" evidence="4">
    <location>
        <begin position="14"/>
        <end position="306"/>
    </location>
</feature>
<dbReference type="InterPro" id="IPR052700">
    <property type="entry name" value="Carb_kinase_PfkB-like"/>
</dbReference>
<keyword evidence="3 5" id="KW-0418">Kinase</keyword>
<evidence type="ECO:0000256" key="1">
    <source>
        <dbReference type="ARBA" id="ARBA00010688"/>
    </source>
</evidence>
<name>A0A2N9B7X9_STRCX</name>
<comment type="similarity">
    <text evidence="1">Belongs to the carbohydrate kinase PfkB family.</text>
</comment>
<accession>A0A2N9B7X9</accession>
<dbReference type="Proteomes" id="UP000235464">
    <property type="component" value="Chromosome I"/>
</dbReference>
<gene>
    <name evidence="5" type="primary">kdgK_2</name>
    <name evidence="5" type="ORF">SCNRRL3882_2900</name>
</gene>
<sequence>MTPTGPRNAPDVVDVVALGESMVTFLPSRPGRLADVPSFDRGIGGAESNTACVLAATGHSARWVSRVGDDPFGDHLVEAIGGYGVDVAHVRRDPARPTGIYFRTAGDRATGAHEVAYYRSGSAASAMSARNTDLDAVRAGRVLHLSGITAALSETCLDLMRELTARRPGRPLVSFDVNHRPGLWRDTDAPHVLRDLARGADLVFVGQDEAWGLHSPEAVRAALPEPEVLVVKQGAAGATVFEERDVTFVPAPRVDVVAAVGAGDAFAAGFLSATLRGLPVRDRLRHGHLLAAAALTVPGDLAPPPTRQHADRLVALDDAAWGRLRLGPGWTEDTQRAPEEVRTP</sequence>
<protein>
    <submittedName>
        <fullName evidence="5">2-dehydro-3-deoxygluconokinase</fullName>
        <ecNumber evidence="5">2.7.1.45</ecNumber>
    </submittedName>
</protein>
<dbReference type="SUPFAM" id="SSF53613">
    <property type="entry name" value="Ribokinase-like"/>
    <property type="match status" value="1"/>
</dbReference>
<organism evidence="5 6">
    <name type="scientific">Streptomyces chartreusis NRRL 3882</name>
    <dbReference type="NCBI Taxonomy" id="1079985"/>
    <lineage>
        <taxon>Bacteria</taxon>
        <taxon>Bacillati</taxon>
        <taxon>Actinomycetota</taxon>
        <taxon>Actinomycetes</taxon>
        <taxon>Kitasatosporales</taxon>
        <taxon>Streptomycetaceae</taxon>
        <taxon>Streptomyces</taxon>
    </lineage>
</organism>
<evidence type="ECO:0000313" key="5">
    <source>
        <dbReference type="EMBL" id="SOR79438.1"/>
    </source>
</evidence>
<dbReference type="CDD" id="cd01166">
    <property type="entry name" value="KdgK"/>
    <property type="match status" value="1"/>
</dbReference>
<proteinExistence type="inferred from homology"/>
<evidence type="ECO:0000256" key="3">
    <source>
        <dbReference type="ARBA" id="ARBA00022777"/>
    </source>
</evidence>
<dbReference type="RefSeq" id="WP_010045728.1">
    <property type="nucleotide sequence ID" value="NZ_LT962942.1"/>
</dbReference>
<dbReference type="OrthoDB" id="9808601at2"/>
<dbReference type="InterPro" id="IPR029056">
    <property type="entry name" value="Ribokinase-like"/>
</dbReference>
<evidence type="ECO:0000313" key="6">
    <source>
        <dbReference type="Proteomes" id="UP000235464"/>
    </source>
</evidence>